<dbReference type="InterPro" id="IPR016064">
    <property type="entry name" value="NAD/diacylglycerol_kinase_sf"/>
</dbReference>
<evidence type="ECO:0000313" key="8">
    <source>
        <dbReference type="EMBL" id="CDF34439.1"/>
    </source>
</evidence>
<dbReference type="KEGG" id="ccp:CHC_T00003138001"/>
<dbReference type="InterPro" id="IPR017437">
    <property type="entry name" value="ATP-NAD_kinase_PpnK-typ_C"/>
</dbReference>
<evidence type="ECO:0000256" key="1">
    <source>
        <dbReference type="ARBA" id="ARBA00010995"/>
    </source>
</evidence>
<gene>
    <name evidence="8" type="ORF">CHC_T00003138001</name>
</gene>
<dbReference type="Pfam" id="PF20143">
    <property type="entry name" value="NAD_kinase_C"/>
    <property type="match status" value="1"/>
</dbReference>
<evidence type="ECO:0000256" key="7">
    <source>
        <dbReference type="ARBA" id="ARBA00023027"/>
    </source>
</evidence>
<dbReference type="SUPFAM" id="SSF111331">
    <property type="entry name" value="NAD kinase/diacylglycerol kinase-like"/>
    <property type="match status" value="1"/>
</dbReference>
<evidence type="ECO:0000313" key="9">
    <source>
        <dbReference type="Proteomes" id="UP000012073"/>
    </source>
</evidence>
<dbReference type="PANTHER" id="PTHR20275">
    <property type="entry name" value="NAD KINASE"/>
    <property type="match status" value="1"/>
</dbReference>
<protein>
    <submittedName>
        <fullName evidence="8">Uncharacterized protein</fullName>
    </submittedName>
</protein>
<dbReference type="RefSeq" id="XP_005714258.1">
    <property type="nucleotide sequence ID" value="XM_005714201.1"/>
</dbReference>
<organism evidence="8 9">
    <name type="scientific">Chondrus crispus</name>
    <name type="common">Carrageen Irish moss</name>
    <name type="synonym">Polymorpha crispa</name>
    <dbReference type="NCBI Taxonomy" id="2769"/>
    <lineage>
        <taxon>Eukaryota</taxon>
        <taxon>Rhodophyta</taxon>
        <taxon>Florideophyceae</taxon>
        <taxon>Rhodymeniophycidae</taxon>
        <taxon>Gigartinales</taxon>
        <taxon>Gigartinaceae</taxon>
        <taxon>Chondrus</taxon>
    </lineage>
</organism>
<dbReference type="InterPro" id="IPR002504">
    <property type="entry name" value="NADK"/>
</dbReference>
<dbReference type="HAMAP" id="MF_00361">
    <property type="entry name" value="NAD_kinase"/>
    <property type="match status" value="1"/>
</dbReference>
<dbReference type="Gene3D" id="3.40.50.10330">
    <property type="entry name" value="Probable inorganic polyphosphate/atp-NAD kinase, domain 1"/>
    <property type="match status" value="1"/>
</dbReference>
<dbReference type="InterPro" id="IPR017438">
    <property type="entry name" value="ATP-NAD_kinase_N"/>
</dbReference>
<evidence type="ECO:0000256" key="4">
    <source>
        <dbReference type="ARBA" id="ARBA00022777"/>
    </source>
</evidence>
<sequence length="423" mass="47064">MPEAKSARGLVQVTSHYQDGKRQESLVDRKHLAEVDRRPRRRRVTIAWDDAPTLVLIAVNPENTRSMEALPILIKSLQSVRGVVVAVEQNICDRCDINVPVVVPLLAHAVNSQPEKHRLLSTSMDNLSLTDSFKFNPLTKSKAAHEPSREIVRPDDVDLVMTLGGDGLILHVIQNLFPKAVPPFMPFNLGSMGFLTPFNFSDHQKDVSSVLTGQNNSVTMRMRLKCVIVRQTIGPNHTCSPTIHNFEDNALNDETREASVTEEHHVLNELVIDRGPAPYLSNLEVLCDNCPVTRVQADGIIVATPTGSTAYSLSSGGSMVHPSVPAILFTPICPHSLSFRPVLFPDYVTLEIKVPQDSRASAWVSFDGRHRMELMKGDKVVVTVSPWSVPTFSRADTTNDWFKSVSHCLRWNERVVQGQQYSN</sequence>
<keyword evidence="5" id="KW-0067">ATP-binding</keyword>
<name>R7Q8S6_CHOCR</name>
<dbReference type="Pfam" id="PF01513">
    <property type="entry name" value="NAD_kinase"/>
    <property type="match status" value="1"/>
</dbReference>
<proteinExistence type="inferred from homology"/>
<accession>R7Q8S6</accession>
<dbReference type="OrthoDB" id="24581at2759"/>
<dbReference type="PANTHER" id="PTHR20275:SF0">
    <property type="entry name" value="NAD KINASE"/>
    <property type="match status" value="1"/>
</dbReference>
<keyword evidence="2" id="KW-0808">Transferase</keyword>
<dbReference type="FunFam" id="2.60.200.30:FF:000009">
    <property type="entry name" value="Poly(P)/ATP NAD kinase"/>
    <property type="match status" value="1"/>
</dbReference>
<dbReference type="Proteomes" id="UP000012073">
    <property type="component" value="Unassembled WGS sequence"/>
</dbReference>
<keyword evidence="4" id="KW-0418">Kinase</keyword>
<keyword evidence="3" id="KW-0547">Nucleotide-binding</keyword>
<dbReference type="GO" id="GO:0003951">
    <property type="term" value="F:NAD+ kinase activity"/>
    <property type="evidence" value="ECO:0007669"/>
    <property type="project" value="InterPro"/>
</dbReference>
<keyword evidence="9" id="KW-1185">Reference proteome</keyword>
<dbReference type="PhylomeDB" id="R7Q8S6"/>
<dbReference type="EMBL" id="HG001693">
    <property type="protein sequence ID" value="CDF34439.1"/>
    <property type="molecule type" value="Genomic_DNA"/>
</dbReference>
<evidence type="ECO:0000256" key="2">
    <source>
        <dbReference type="ARBA" id="ARBA00022679"/>
    </source>
</evidence>
<dbReference type="Gramene" id="CDF34439">
    <property type="protein sequence ID" value="CDF34439"/>
    <property type="gene ID" value="CHC_T00003138001"/>
</dbReference>
<keyword evidence="7" id="KW-0520">NAD</keyword>
<dbReference type="GO" id="GO:0019674">
    <property type="term" value="P:NAD+ metabolic process"/>
    <property type="evidence" value="ECO:0007669"/>
    <property type="project" value="InterPro"/>
</dbReference>
<keyword evidence="6" id="KW-0521">NADP</keyword>
<dbReference type="GO" id="GO:0006741">
    <property type="term" value="P:NADP+ biosynthetic process"/>
    <property type="evidence" value="ECO:0007669"/>
    <property type="project" value="InterPro"/>
</dbReference>
<comment type="similarity">
    <text evidence="1">Belongs to the NAD kinase family.</text>
</comment>
<reference evidence="9" key="1">
    <citation type="journal article" date="2013" name="Proc. Natl. Acad. Sci. U.S.A.">
        <title>Genome structure and metabolic features in the red seaweed Chondrus crispus shed light on evolution of the Archaeplastida.</title>
        <authorList>
            <person name="Collen J."/>
            <person name="Porcel B."/>
            <person name="Carre W."/>
            <person name="Ball S.G."/>
            <person name="Chaparro C."/>
            <person name="Tonon T."/>
            <person name="Barbeyron T."/>
            <person name="Michel G."/>
            <person name="Noel B."/>
            <person name="Valentin K."/>
            <person name="Elias M."/>
            <person name="Artiguenave F."/>
            <person name="Arun A."/>
            <person name="Aury J.M."/>
            <person name="Barbosa-Neto J.F."/>
            <person name="Bothwell J.H."/>
            <person name="Bouget F.Y."/>
            <person name="Brillet L."/>
            <person name="Cabello-Hurtado F."/>
            <person name="Capella-Gutierrez S."/>
            <person name="Charrier B."/>
            <person name="Cladiere L."/>
            <person name="Cock J.M."/>
            <person name="Coelho S.M."/>
            <person name="Colleoni C."/>
            <person name="Czjzek M."/>
            <person name="Da Silva C."/>
            <person name="Delage L."/>
            <person name="Denoeud F."/>
            <person name="Deschamps P."/>
            <person name="Dittami S.M."/>
            <person name="Gabaldon T."/>
            <person name="Gachon C.M."/>
            <person name="Groisillier A."/>
            <person name="Herve C."/>
            <person name="Jabbari K."/>
            <person name="Katinka M."/>
            <person name="Kloareg B."/>
            <person name="Kowalczyk N."/>
            <person name="Labadie K."/>
            <person name="Leblanc C."/>
            <person name="Lopez P.J."/>
            <person name="McLachlan D.H."/>
            <person name="Meslet-Cladiere L."/>
            <person name="Moustafa A."/>
            <person name="Nehr Z."/>
            <person name="Nyvall Collen P."/>
            <person name="Panaud O."/>
            <person name="Partensky F."/>
            <person name="Poulain J."/>
            <person name="Rensing S.A."/>
            <person name="Rousvoal S."/>
            <person name="Samson G."/>
            <person name="Symeonidi A."/>
            <person name="Weissenbach J."/>
            <person name="Zambounis A."/>
            <person name="Wincker P."/>
            <person name="Boyen C."/>
        </authorList>
    </citation>
    <scope>NUCLEOTIDE SEQUENCE [LARGE SCALE GENOMIC DNA]</scope>
    <source>
        <strain evidence="9">cv. Stackhouse</strain>
    </source>
</reference>
<evidence type="ECO:0000256" key="5">
    <source>
        <dbReference type="ARBA" id="ARBA00022840"/>
    </source>
</evidence>
<dbReference type="GeneID" id="17321974"/>
<evidence type="ECO:0000256" key="3">
    <source>
        <dbReference type="ARBA" id="ARBA00022741"/>
    </source>
</evidence>
<evidence type="ECO:0000256" key="6">
    <source>
        <dbReference type="ARBA" id="ARBA00022857"/>
    </source>
</evidence>
<dbReference type="GO" id="GO:0005524">
    <property type="term" value="F:ATP binding"/>
    <property type="evidence" value="ECO:0007669"/>
    <property type="project" value="UniProtKB-KW"/>
</dbReference>
<dbReference type="AlphaFoldDB" id="R7Q8S6"/>
<dbReference type="Gene3D" id="2.60.200.30">
    <property type="entry name" value="Probable inorganic polyphosphate/atp-NAD kinase, domain 2"/>
    <property type="match status" value="1"/>
</dbReference>
<dbReference type="STRING" id="2769.R7Q8S6"/>